<keyword evidence="3" id="KW-1185">Reference proteome</keyword>
<feature type="compositionally biased region" description="Basic and acidic residues" evidence="1">
    <location>
        <begin position="35"/>
        <end position="59"/>
    </location>
</feature>
<dbReference type="EMBL" id="MU155688">
    <property type="protein sequence ID" value="KAF9471425.1"/>
    <property type="molecule type" value="Genomic_DNA"/>
</dbReference>
<name>A0A9P5YPQ1_9AGAR</name>
<protein>
    <submittedName>
        <fullName evidence="2">Uncharacterized protein</fullName>
    </submittedName>
</protein>
<sequence>MDDDITYVTAVKDAPKPTRYQVFYQRNSRRLKQEARERWQRNRKKIETLSKPEQDEAMERRRRSAAAYREKHRDELREKERLRRYFRALAKDPTFLGGNFKSFEAQQE</sequence>
<feature type="region of interest" description="Disordered" evidence="1">
    <location>
        <begin position="35"/>
        <end position="73"/>
    </location>
</feature>
<proteinExistence type="predicted"/>
<evidence type="ECO:0000313" key="2">
    <source>
        <dbReference type="EMBL" id="KAF9471425.1"/>
    </source>
</evidence>
<comment type="caution">
    <text evidence="2">The sequence shown here is derived from an EMBL/GenBank/DDBJ whole genome shotgun (WGS) entry which is preliminary data.</text>
</comment>
<reference evidence="2" key="1">
    <citation type="submission" date="2020-11" db="EMBL/GenBank/DDBJ databases">
        <authorList>
            <consortium name="DOE Joint Genome Institute"/>
            <person name="Ahrendt S."/>
            <person name="Riley R."/>
            <person name="Andreopoulos W."/>
            <person name="Labutti K."/>
            <person name="Pangilinan J."/>
            <person name="Ruiz-Duenas F.J."/>
            <person name="Barrasa J.M."/>
            <person name="Sanchez-Garcia M."/>
            <person name="Camarero S."/>
            <person name="Miyauchi S."/>
            <person name="Serrano A."/>
            <person name="Linde D."/>
            <person name="Babiker R."/>
            <person name="Drula E."/>
            <person name="Ayuso-Fernandez I."/>
            <person name="Pacheco R."/>
            <person name="Padilla G."/>
            <person name="Ferreira P."/>
            <person name="Barriuso J."/>
            <person name="Kellner H."/>
            <person name="Castanera R."/>
            <person name="Alfaro M."/>
            <person name="Ramirez L."/>
            <person name="Pisabarro A.G."/>
            <person name="Kuo A."/>
            <person name="Tritt A."/>
            <person name="Lipzen A."/>
            <person name="He G."/>
            <person name="Yan M."/>
            <person name="Ng V."/>
            <person name="Cullen D."/>
            <person name="Martin F."/>
            <person name="Rosso M.-N."/>
            <person name="Henrissat B."/>
            <person name="Hibbett D."/>
            <person name="Martinez A.T."/>
            <person name="Grigoriev I.V."/>
        </authorList>
    </citation>
    <scope>NUCLEOTIDE SEQUENCE</scope>
    <source>
        <strain evidence="2">CIRM-BRFM 674</strain>
    </source>
</reference>
<accession>A0A9P5YPQ1</accession>
<dbReference type="AlphaFoldDB" id="A0A9P5YPQ1"/>
<gene>
    <name evidence="2" type="ORF">BDN70DRAFT_901356</name>
</gene>
<organism evidence="2 3">
    <name type="scientific">Pholiota conissans</name>
    <dbReference type="NCBI Taxonomy" id="109636"/>
    <lineage>
        <taxon>Eukaryota</taxon>
        <taxon>Fungi</taxon>
        <taxon>Dikarya</taxon>
        <taxon>Basidiomycota</taxon>
        <taxon>Agaricomycotina</taxon>
        <taxon>Agaricomycetes</taxon>
        <taxon>Agaricomycetidae</taxon>
        <taxon>Agaricales</taxon>
        <taxon>Agaricineae</taxon>
        <taxon>Strophariaceae</taxon>
        <taxon>Pholiota</taxon>
    </lineage>
</organism>
<evidence type="ECO:0000256" key="1">
    <source>
        <dbReference type="SAM" id="MobiDB-lite"/>
    </source>
</evidence>
<dbReference type="OrthoDB" id="10495049at2759"/>
<evidence type="ECO:0000313" key="3">
    <source>
        <dbReference type="Proteomes" id="UP000807469"/>
    </source>
</evidence>
<dbReference type="Proteomes" id="UP000807469">
    <property type="component" value="Unassembled WGS sequence"/>
</dbReference>